<dbReference type="AlphaFoldDB" id="A0A1H0MED5"/>
<evidence type="ECO:0000256" key="1">
    <source>
        <dbReference type="SAM" id="MobiDB-lite"/>
    </source>
</evidence>
<gene>
    <name evidence="2" type="ORF">SAMN05216366_101136</name>
</gene>
<sequence>MIVTDNETVSAAEDLIRRHKGERPEKPRSYHEISARYGQAIQQYRILMQAEVDNREQRVMLYSEIKTLGWCMGRDEAKIVKEINVGMPS</sequence>
<evidence type="ECO:0000313" key="3">
    <source>
        <dbReference type="Proteomes" id="UP000182412"/>
    </source>
</evidence>
<dbReference type="OrthoDB" id="1666650at2"/>
<dbReference type="RefSeq" id="WP_081342384.1">
    <property type="nucleotide sequence ID" value="NZ_FNJQ01000001.1"/>
</dbReference>
<evidence type="ECO:0000313" key="2">
    <source>
        <dbReference type="EMBL" id="SDO78788.1"/>
    </source>
</evidence>
<proteinExistence type="predicted"/>
<feature type="region of interest" description="Disordered" evidence="1">
    <location>
        <begin position="1"/>
        <end position="28"/>
    </location>
</feature>
<dbReference type="EMBL" id="FNJQ01000001">
    <property type="protein sequence ID" value="SDO78788.1"/>
    <property type="molecule type" value="Genomic_DNA"/>
</dbReference>
<reference evidence="2 3" key="1">
    <citation type="submission" date="2016-10" db="EMBL/GenBank/DDBJ databases">
        <authorList>
            <person name="de Groot N.N."/>
        </authorList>
    </citation>
    <scope>NUCLEOTIDE SEQUENCE [LARGE SCALE GENOMIC DNA]</scope>
    <source>
        <strain evidence="2 3">S137</strain>
    </source>
</reference>
<protein>
    <submittedName>
        <fullName evidence="2">Uncharacterized protein</fullName>
    </submittedName>
</protein>
<name>A0A1H0MED5_SELRU</name>
<dbReference type="Proteomes" id="UP000182412">
    <property type="component" value="Unassembled WGS sequence"/>
</dbReference>
<organism evidence="2 3">
    <name type="scientific">Selenomonas ruminantium</name>
    <dbReference type="NCBI Taxonomy" id="971"/>
    <lineage>
        <taxon>Bacteria</taxon>
        <taxon>Bacillati</taxon>
        <taxon>Bacillota</taxon>
        <taxon>Negativicutes</taxon>
        <taxon>Selenomonadales</taxon>
        <taxon>Selenomonadaceae</taxon>
        <taxon>Selenomonas</taxon>
    </lineage>
</organism>
<accession>A0A1H0MED5</accession>